<evidence type="ECO:0000256" key="2">
    <source>
        <dbReference type="SAM" id="MobiDB-lite"/>
    </source>
</evidence>
<dbReference type="GO" id="GO:0005634">
    <property type="term" value="C:nucleus"/>
    <property type="evidence" value="ECO:0007669"/>
    <property type="project" value="TreeGrafter"/>
</dbReference>
<evidence type="ECO:0000256" key="1">
    <source>
        <dbReference type="ARBA" id="ARBA00006832"/>
    </source>
</evidence>
<feature type="domain" description="Vps72/YL1 C-terminal" evidence="3">
    <location>
        <begin position="582"/>
        <end position="611"/>
    </location>
</feature>
<feature type="region of interest" description="Disordered" evidence="2">
    <location>
        <begin position="302"/>
        <end position="543"/>
    </location>
</feature>
<feature type="compositionally biased region" description="Low complexity" evidence="2">
    <location>
        <begin position="147"/>
        <end position="160"/>
    </location>
</feature>
<dbReference type="InterPro" id="IPR046757">
    <property type="entry name" value="YL1_N"/>
</dbReference>
<evidence type="ECO:0000313" key="5">
    <source>
        <dbReference type="Proteomes" id="UP000193689"/>
    </source>
</evidence>
<feature type="compositionally biased region" description="Acidic residues" evidence="2">
    <location>
        <begin position="97"/>
        <end position="112"/>
    </location>
</feature>
<comment type="similarity">
    <text evidence="1">Belongs to the VPS72/YL1 family.</text>
</comment>
<keyword evidence="5" id="KW-1185">Reference proteome</keyword>
<dbReference type="Pfam" id="PF08265">
    <property type="entry name" value="YL1_C"/>
    <property type="match status" value="1"/>
</dbReference>
<feature type="compositionally biased region" description="Pro residues" evidence="2">
    <location>
        <begin position="528"/>
        <end position="537"/>
    </location>
</feature>
<dbReference type="InterPro" id="IPR013272">
    <property type="entry name" value="Vps72/YL1_C"/>
</dbReference>
<evidence type="ECO:0000313" key="4">
    <source>
        <dbReference type="EMBL" id="ORY69537.1"/>
    </source>
</evidence>
<feature type="compositionally biased region" description="Basic and acidic residues" evidence="2">
    <location>
        <begin position="1"/>
        <end position="20"/>
    </location>
</feature>
<feature type="compositionally biased region" description="Acidic residues" evidence="2">
    <location>
        <begin position="63"/>
        <end position="89"/>
    </location>
</feature>
<dbReference type="InParanoid" id="A0A1Y2EDP9"/>
<organism evidence="4 5">
    <name type="scientific">Pseudomassariella vexata</name>
    <dbReference type="NCBI Taxonomy" id="1141098"/>
    <lineage>
        <taxon>Eukaryota</taxon>
        <taxon>Fungi</taxon>
        <taxon>Dikarya</taxon>
        <taxon>Ascomycota</taxon>
        <taxon>Pezizomycotina</taxon>
        <taxon>Sordariomycetes</taxon>
        <taxon>Xylariomycetidae</taxon>
        <taxon>Amphisphaeriales</taxon>
        <taxon>Pseudomassariaceae</taxon>
        <taxon>Pseudomassariella</taxon>
    </lineage>
</organism>
<comment type="caution">
    <text evidence="4">The sequence shown here is derived from an EMBL/GenBank/DDBJ whole genome shotgun (WGS) entry which is preliminary data.</text>
</comment>
<feature type="region of interest" description="Disordered" evidence="2">
    <location>
        <begin position="641"/>
        <end position="697"/>
    </location>
</feature>
<dbReference type="AlphaFoldDB" id="A0A1Y2EDP9"/>
<sequence length="741" mass="80473">MATDEDERRMSVDGIEDAKDSSSSSENEDSGVDEEAPAIEWLATSREKRSTAGNRMKSMIAAEEPDDELELLFAEDGDDAGFTDVDDDASDVHMESSSDDEDAQENADDDAGEKELEKQARESRQAARKRKAQEVIPVKFRKKVKINTNTSTSTPSTATPQPRPKKKSERTSWLPTPADMPTRASRRETTMLSKEQLHQQMIDREVKRLKQVEAMERRAKKMEALKKPPMTQAQRLAEAAIVEKRNAKSLNRWEEAEKQREEERRAKLAALNNRTLDGPVVTFWSGVGEWVDGKLKHVGKFVTIEEKPIKKKRASALRETAGKLNTANAEAPPPNQPEKKEQPLDGPPPALNEVEMQDSNAPEPKDPEVRPPETMTAPKTRSPEANPPEIKPSDMRLPETSQYAPSMFALPQQSQLMKAPELKPPSNSFLAPPPGVTQSGLSMPMLVYSSSTNNTSDVLAPPNTSQRQSPLSMPQTNTGPPPAPIQSAPRQDQTACTAAPPRTSSKPLGNLKATHTNAPKKQANVAEPAPPPRPSPPANGKATRNCFILQNFDENSIKEKAVQTRILFGKKMNKLGKPAHPPKCIITNKPALYKDPKTGLPYRDKDAYKEIQKLQRGDYKWSRLVGAWVGTGSCAARGVPARFLDPNAPGPVKKTELKESDDLTSTKQEEPGQAKTAPATPSTGNVQTQPATTTPVLAPPVATVPAVATTPAPAGTCTTASASVAPSSAALIPATAAAVLP</sequence>
<gene>
    <name evidence="4" type="ORF">BCR38DRAFT_333469</name>
</gene>
<dbReference type="Pfam" id="PF05764">
    <property type="entry name" value="YL1"/>
    <property type="match status" value="1"/>
</dbReference>
<protein>
    <submittedName>
        <fullName evidence="4">YL1 nuclear protein-domain-containing protein</fullName>
    </submittedName>
</protein>
<feature type="region of interest" description="Disordered" evidence="2">
    <location>
        <begin position="1"/>
        <end position="204"/>
    </location>
</feature>
<reference evidence="4 5" key="1">
    <citation type="submission" date="2016-07" db="EMBL/GenBank/DDBJ databases">
        <title>Pervasive Adenine N6-methylation of Active Genes in Fungi.</title>
        <authorList>
            <consortium name="DOE Joint Genome Institute"/>
            <person name="Mondo S.J."/>
            <person name="Dannebaum R.O."/>
            <person name="Kuo R.C."/>
            <person name="Labutti K."/>
            <person name="Haridas S."/>
            <person name="Kuo A."/>
            <person name="Salamov A."/>
            <person name="Ahrendt S.R."/>
            <person name="Lipzen A."/>
            <person name="Sullivan W."/>
            <person name="Andreopoulos W.B."/>
            <person name="Clum A."/>
            <person name="Lindquist E."/>
            <person name="Daum C."/>
            <person name="Ramamoorthy G.K."/>
            <person name="Gryganskyi A."/>
            <person name="Culley D."/>
            <person name="Magnuson J.K."/>
            <person name="James T.Y."/>
            <person name="O'Malley M.A."/>
            <person name="Stajich J.E."/>
            <person name="Spatafora J.W."/>
            <person name="Visel A."/>
            <person name="Grigoriev I.V."/>
        </authorList>
    </citation>
    <scope>NUCLEOTIDE SEQUENCE [LARGE SCALE GENOMIC DNA]</scope>
    <source>
        <strain evidence="4 5">CBS 129021</strain>
    </source>
</reference>
<feature type="compositionally biased region" description="Polar residues" evidence="2">
    <location>
        <begin position="488"/>
        <end position="519"/>
    </location>
</feature>
<feature type="compositionally biased region" description="Polar residues" evidence="2">
    <location>
        <begin position="448"/>
        <end position="478"/>
    </location>
</feature>
<dbReference type="SMART" id="SM00993">
    <property type="entry name" value="YL1_C"/>
    <property type="match status" value="1"/>
</dbReference>
<evidence type="ECO:0000259" key="3">
    <source>
        <dbReference type="SMART" id="SM00993"/>
    </source>
</evidence>
<dbReference type="OrthoDB" id="3942062at2759"/>
<feature type="compositionally biased region" description="Acidic residues" evidence="2">
    <location>
        <begin position="26"/>
        <end position="37"/>
    </location>
</feature>
<dbReference type="Proteomes" id="UP000193689">
    <property type="component" value="Unassembled WGS sequence"/>
</dbReference>
<dbReference type="PANTHER" id="PTHR13275:SF4">
    <property type="entry name" value="VACUOLAR PROTEIN SORTING-ASSOCIATED PROTEIN 72 HOMOLOG"/>
    <property type="match status" value="1"/>
</dbReference>
<feature type="compositionally biased region" description="Basic and acidic residues" evidence="2">
    <location>
        <begin position="113"/>
        <end position="125"/>
    </location>
</feature>
<accession>A0A1Y2EDP9</accession>
<feature type="compositionally biased region" description="Polar residues" evidence="2">
    <location>
        <begin position="679"/>
        <end position="689"/>
    </location>
</feature>
<feature type="compositionally biased region" description="Basic and acidic residues" evidence="2">
    <location>
        <begin position="185"/>
        <end position="204"/>
    </location>
</feature>
<proteinExistence type="inferred from homology"/>
<dbReference type="GeneID" id="63771443"/>
<dbReference type="EMBL" id="MCFJ01000002">
    <property type="protein sequence ID" value="ORY69537.1"/>
    <property type="molecule type" value="Genomic_DNA"/>
</dbReference>
<dbReference type="PANTHER" id="PTHR13275">
    <property type="entry name" value="YL-1 PROTEIN TRANSCRIPTION FACTOR-LIKE 1"/>
    <property type="match status" value="1"/>
</dbReference>
<dbReference type="STRING" id="1141098.A0A1Y2EDP9"/>
<dbReference type="RefSeq" id="XP_040719487.1">
    <property type="nucleotide sequence ID" value="XM_040855231.1"/>
</dbReference>
<name>A0A1Y2EDP9_9PEZI</name>